<gene>
    <name evidence="2" type="ORF">SAMN05445060_0886</name>
</gene>
<dbReference type="OrthoDB" id="4510758at2"/>
<dbReference type="AlphaFoldDB" id="A0A1N7DT71"/>
<dbReference type="Gene3D" id="3.40.50.1820">
    <property type="entry name" value="alpha/beta hydrolase"/>
    <property type="match status" value="1"/>
</dbReference>
<name>A0A1N7DT71_9NOCA</name>
<evidence type="ECO:0000313" key="2">
    <source>
        <dbReference type="EMBL" id="SIR79000.1"/>
    </source>
</evidence>
<sequence length="341" mass="36379">MTRMNWHVRVRTLIVAASAIVAMSVTTGPASAGPGADAPSSDGSHLVSLTRGEGRQADAIVYSAAMDRNIALKLLIAPGSAPRPTMYILDGVGGGKGNNLMMTWGRAQPFLSDKDVNVVATVGGDSSYFTDWKRDDPRLGRQKWATFLTEELPPIVDATLNTTRRNALVGISMSGTSSLALAIRKPGLFQAVSSMSGCAQTSDPLGQAYVNVTVSDFGGDVDNMWGAPDDPLWTRNDPYLHADALRGTTLYISNGSGLPGRYDNLQAPNVHGEVGQLIAQLTVGGVIEAATNQCSHNLQARLHSLGIPATFDLRPTGTHSWDYWAEDFRKSYPVLHAAITD</sequence>
<dbReference type="InterPro" id="IPR050583">
    <property type="entry name" value="Mycobacterial_A85_antigen"/>
</dbReference>
<protein>
    <submittedName>
        <fullName evidence="2">S-formylglutathione hydrolase FrmB</fullName>
    </submittedName>
</protein>
<dbReference type="STRING" id="1344003.SAMN05445060_0886"/>
<reference evidence="2 3" key="1">
    <citation type="submission" date="2017-01" db="EMBL/GenBank/DDBJ databases">
        <authorList>
            <person name="Mah S.A."/>
            <person name="Swanson W.J."/>
            <person name="Moy G.W."/>
            <person name="Vacquier V.D."/>
        </authorList>
    </citation>
    <scope>NUCLEOTIDE SEQUENCE [LARGE SCALE GENOMIC DNA]</scope>
    <source>
        <strain evidence="2 3">CPCC 203464</strain>
    </source>
</reference>
<dbReference type="InterPro" id="IPR029058">
    <property type="entry name" value="AB_hydrolase_fold"/>
</dbReference>
<evidence type="ECO:0000313" key="3">
    <source>
        <dbReference type="Proteomes" id="UP000186218"/>
    </source>
</evidence>
<feature type="signal peptide" evidence="1">
    <location>
        <begin position="1"/>
        <end position="32"/>
    </location>
</feature>
<dbReference type="Pfam" id="PF00756">
    <property type="entry name" value="Esterase"/>
    <property type="match status" value="1"/>
</dbReference>
<dbReference type="GO" id="GO:0016787">
    <property type="term" value="F:hydrolase activity"/>
    <property type="evidence" value="ECO:0007669"/>
    <property type="project" value="UniProtKB-KW"/>
</dbReference>
<dbReference type="PANTHER" id="PTHR48098">
    <property type="entry name" value="ENTEROCHELIN ESTERASE-RELATED"/>
    <property type="match status" value="1"/>
</dbReference>
<dbReference type="InterPro" id="IPR000801">
    <property type="entry name" value="Esterase-like"/>
</dbReference>
<proteinExistence type="predicted"/>
<dbReference type="PANTHER" id="PTHR48098:SF1">
    <property type="entry name" value="DIACYLGLYCEROL ACYLTRANSFERASE_MYCOLYLTRANSFERASE AG85A"/>
    <property type="match status" value="1"/>
</dbReference>
<evidence type="ECO:0000256" key="1">
    <source>
        <dbReference type="SAM" id="SignalP"/>
    </source>
</evidence>
<organism evidence="2 3">
    <name type="scientific">Williamsia sterculiae</name>
    <dbReference type="NCBI Taxonomy" id="1344003"/>
    <lineage>
        <taxon>Bacteria</taxon>
        <taxon>Bacillati</taxon>
        <taxon>Actinomycetota</taxon>
        <taxon>Actinomycetes</taxon>
        <taxon>Mycobacteriales</taxon>
        <taxon>Nocardiaceae</taxon>
        <taxon>Williamsia</taxon>
    </lineage>
</organism>
<dbReference type="GO" id="GO:0016747">
    <property type="term" value="F:acyltransferase activity, transferring groups other than amino-acyl groups"/>
    <property type="evidence" value="ECO:0007669"/>
    <property type="project" value="TreeGrafter"/>
</dbReference>
<dbReference type="SUPFAM" id="SSF53474">
    <property type="entry name" value="alpha/beta-Hydrolases"/>
    <property type="match status" value="1"/>
</dbReference>
<dbReference type="Proteomes" id="UP000186218">
    <property type="component" value="Unassembled WGS sequence"/>
</dbReference>
<feature type="chain" id="PRO_5012749237" evidence="1">
    <location>
        <begin position="33"/>
        <end position="341"/>
    </location>
</feature>
<keyword evidence="3" id="KW-1185">Reference proteome</keyword>
<accession>A0A1N7DT71</accession>
<dbReference type="EMBL" id="FTNT01000002">
    <property type="protein sequence ID" value="SIR79000.1"/>
    <property type="molecule type" value="Genomic_DNA"/>
</dbReference>
<keyword evidence="2" id="KW-0378">Hydrolase</keyword>
<keyword evidence="1" id="KW-0732">Signal</keyword>